<evidence type="ECO:0000313" key="2">
    <source>
        <dbReference type="EMBL" id="MFC4096743.1"/>
    </source>
</evidence>
<dbReference type="RefSeq" id="WP_192461490.1">
    <property type="nucleotide sequence ID" value="NZ_JACYFJ010000002.1"/>
</dbReference>
<proteinExistence type="inferred from homology"/>
<evidence type="ECO:0000256" key="1">
    <source>
        <dbReference type="ARBA" id="ARBA00010457"/>
    </source>
</evidence>
<dbReference type="EMBL" id="JBHSAW010000010">
    <property type="protein sequence ID" value="MFC4096743.1"/>
    <property type="molecule type" value="Genomic_DNA"/>
</dbReference>
<accession>A0ABV8JW16</accession>
<dbReference type="Proteomes" id="UP001595814">
    <property type="component" value="Unassembled WGS sequence"/>
</dbReference>
<keyword evidence="3" id="KW-1185">Reference proteome</keyword>
<name>A0ABV8JW16_9FLAO</name>
<dbReference type="SUPFAM" id="SSF49329">
    <property type="entry name" value="Cu,Zn superoxide dismutase-like"/>
    <property type="match status" value="1"/>
</dbReference>
<reference evidence="3" key="1">
    <citation type="journal article" date="2019" name="Int. J. Syst. Evol. Microbiol.">
        <title>The Global Catalogue of Microorganisms (GCM) 10K type strain sequencing project: providing services to taxonomists for standard genome sequencing and annotation.</title>
        <authorList>
            <consortium name="The Broad Institute Genomics Platform"/>
            <consortium name="The Broad Institute Genome Sequencing Center for Infectious Disease"/>
            <person name="Wu L."/>
            <person name="Ma J."/>
        </authorList>
    </citation>
    <scope>NUCLEOTIDE SEQUENCE [LARGE SCALE GENOMIC DNA]</scope>
    <source>
        <strain evidence="3">CECT 7477</strain>
    </source>
</reference>
<gene>
    <name evidence="2" type="ORF">ACFOUT_12720</name>
</gene>
<organism evidence="2 3">
    <name type="scientific">Euzebyella saccharophila</name>
    <dbReference type="NCBI Taxonomy" id="679664"/>
    <lineage>
        <taxon>Bacteria</taxon>
        <taxon>Pseudomonadati</taxon>
        <taxon>Bacteroidota</taxon>
        <taxon>Flavobacteriia</taxon>
        <taxon>Flavobacteriales</taxon>
        <taxon>Flavobacteriaceae</taxon>
        <taxon>Euzebyella</taxon>
    </lineage>
</organism>
<dbReference type="InterPro" id="IPR036423">
    <property type="entry name" value="SOD-like_Cu/Zn_dom_sf"/>
</dbReference>
<comment type="similarity">
    <text evidence="1">Belongs to the Cu-Zn superoxide dismutase family.</text>
</comment>
<evidence type="ECO:0000313" key="3">
    <source>
        <dbReference type="Proteomes" id="UP001595814"/>
    </source>
</evidence>
<comment type="caution">
    <text evidence="2">The sequence shown here is derived from an EMBL/GenBank/DDBJ whole genome shotgun (WGS) entry which is preliminary data.</text>
</comment>
<sequence>MNYIPNFLRFSFVFLFLLASCSNDDDANSEKSEIVDSIEYPLVALNDSGVTGKVTFTRDTEDTTEVLIELEGSSTEAHPAFIRINSGAEGGSVALTLHECTCKVSHTVVTELDNGTAIDFDGLLKFNGHVSISSSDEELDVIVAYANIGYNAD</sequence>
<protein>
    <submittedName>
        <fullName evidence="2">Uncharacterized protein</fullName>
    </submittedName>
</protein>